<protein>
    <submittedName>
        <fullName evidence="3">Putative colanic acid biosynthesis acetyltransferase WcaF</fullName>
    </submittedName>
</protein>
<dbReference type="PANTHER" id="PTHR23416">
    <property type="entry name" value="SIALIC ACID SYNTHASE-RELATED"/>
    <property type="match status" value="1"/>
</dbReference>
<accession>A0A2T5TXN4</accession>
<dbReference type="PANTHER" id="PTHR23416:SF23">
    <property type="entry name" value="ACETYLTRANSFERASE C18B11.09C-RELATED"/>
    <property type="match status" value="1"/>
</dbReference>
<dbReference type="Gene3D" id="2.160.10.10">
    <property type="entry name" value="Hexapeptide repeat proteins"/>
    <property type="match status" value="1"/>
</dbReference>
<evidence type="ECO:0000256" key="1">
    <source>
        <dbReference type="ARBA" id="ARBA00007274"/>
    </source>
</evidence>
<dbReference type="CDD" id="cd05825">
    <property type="entry name" value="LbH_wcaF_like"/>
    <property type="match status" value="1"/>
</dbReference>
<proteinExistence type="inferred from homology"/>
<evidence type="ECO:0000313" key="4">
    <source>
        <dbReference type="Proteomes" id="UP000244013"/>
    </source>
</evidence>
<sequence length="195" mass="21252">MRRRVGEQRTTGLLDARDVSSGGPSFSLRNRVQRASFALCWTIMAAWTPPALHRWRCLILRLFGARVGIGVRIYASTKIWHPANLNIGDAATIGPRVRLYNQGRIAIGSRAVISQGAHICASTHDVTDPFFQLMLRPVTIGDDAWIAADSFVGPGVEIGTGAVLGARGAAFRRLDAWTIYGGNPATRLKVRVMNT</sequence>
<dbReference type="GO" id="GO:0005829">
    <property type="term" value="C:cytosol"/>
    <property type="evidence" value="ECO:0007669"/>
    <property type="project" value="TreeGrafter"/>
</dbReference>
<dbReference type="AlphaFoldDB" id="A0A2T5TXN4"/>
<dbReference type="EMBL" id="QAYE01000013">
    <property type="protein sequence ID" value="PTW43971.1"/>
    <property type="molecule type" value="Genomic_DNA"/>
</dbReference>
<dbReference type="InterPro" id="IPR001451">
    <property type="entry name" value="Hexapep"/>
</dbReference>
<evidence type="ECO:0000256" key="2">
    <source>
        <dbReference type="ARBA" id="ARBA00022679"/>
    </source>
</evidence>
<dbReference type="InterPro" id="IPR011004">
    <property type="entry name" value="Trimer_LpxA-like_sf"/>
</dbReference>
<dbReference type="InterPro" id="IPR051159">
    <property type="entry name" value="Hexapeptide_acetyltransf"/>
</dbReference>
<dbReference type="Pfam" id="PF00132">
    <property type="entry name" value="Hexapep"/>
    <property type="match status" value="1"/>
</dbReference>
<comment type="similarity">
    <text evidence="1">Belongs to the transferase hexapeptide repeat family.</text>
</comment>
<gene>
    <name evidence="3" type="ORF">C8J25_11334</name>
</gene>
<reference evidence="3 4" key="1">
    <citation type="submission" date="2018-04" db="EMBL/GenBank/DDBJ databases">
        <title>Genomic Encyclopedia of Type Strains, Phase III (KMG-III): the genomes of soil and plant-associated and newly described type strains.</title>
        <authorList>
            <person name="Whitman W."/>
        </authorList>
    </citation>
    <scope>NUCLEOTIDE SEQUENCE [LARGE SCALE GENOMIC DNA]</scope>
    <source>
        <strain evidence="3 4">MA-olki</strain>
    </source>
</reference>
<dbReference type="Proteomes" id="UP000244013">
    <property type="component" value="Unassembled WGS sequence"/>
</dbReference>
<comment type="caution">
    <text evidence="3">The sequence shown here is derived from an EMBL/GenBank/DDBJ whole genome shotgun (WGS) entry which is preliminary data.</text>
</comment>
<keyword evidence="2 3" id="KW-0808">Transferase</keyword>
<dbReference type="OrthoDB" id="9815592at2"/>
<dbReference type="SUPFAM" id="SSF51161">
    <property type="entry name" value="Trimeric LpxA-like enzymes"/>
    <property type="match status" value="1"/>
</dbReference>
<organism evidence="3 4">
    <name type="scientific">Sphingomonas faeni</name>
    <dbReference type="NCBI Taxonomy" id="185950"/>
    <lineage>
        <taxon>Bacteria</taxon>
        <taxon>Pseudomonadati</taxon>
        <taxon>Pseudomonadota</taxon>
        <taxon>Alphaproteobacteria</taxon>
        <taxon>Sphingomonadales</taxon>
        <taxon>Sphingomonadaceae</taxon>
        <taxon>Sphingomonas</taxon>
    </lineage>
</organism>
<evidence type="ECO:0000313" key="3">
    <source>
        <dbReference type="EMBL" id="PTW43971.1"/>
    </source>
</evidence>
<name>A0A2T5TXN4_9SPHN</name>
<dbReference type="GO" id="GO:0008374">
    <property type="term" value="F:O-acyltransferase activity"/>
    <property type="evidence" value="ECO:0007669"/>
    <property type="project" value="TreeGrafter"/>
</dbReference>